<gene>
    <name evidence="14" type="ORF">DV520_01820</name>
</gene>
<evidence type="ECO:0000256" key="8">
    <source>
        <dbReference type="ARBA" id="ARBA00023136"/>
    </source>
</evidence>
<dbReference type="InterPro" id="IPR046342">
    <property type="entry name" value="CBS_dom_sf"/>
</dbReference>
<reference evidence="14 15" key="1">
    <citation type="submission" date="2018-07" db="EMBL/GenBank/DDBJ databases">
        <title>GABA Modulating Bacteria of the Human Gut Microbiota.</title>
        <authorList>
            <person name="Strandwitz P."/>
            <person name="Kim K.H."/>
            <person name="Terekhova D."/>
            <person name="Liu J.K."/>
            <person name="Sharma A."/>
            <person name="Levering J."/>
            <person name="Mcdonald D."/>
            <person name="Dietrich D."/>
            <person name="Ramadhar T.R."/>
            <person name="Lekbua A."/>
            <person name="Mroue N."/>
            <person name="Liston C."/>
            <person name="Stewart E.J."/>
            <person name="Dubin M.J."/>
            <person name="Zengler K."/>
            <person name="Knight R."/>
            <person name="Gilbert J.A."/>
            <person name="Clardy J."/>
            <person name="Lewis K."/>
        </authorList>
    </citation>
    <scope>NUCLEOTIDE SEQUENCE [LARGE SCALE GENOMIC DNA]</scope>
    <source>
        <strain evidence="14 15">KLE1738</strain>
    </source>
</reference>
<dbReference type="InterPro" id="IPR000644">
    <property type="entry name" value="CBS_dom"/>
</dbReference>
<evidence type="ECO:0000313" key="15">
    <source>
        <dbReference type="Proteomes" id="UP000260649"/>
    </source>
</evidence>
<keyword evidence="3" id="KW-1003">Cell membrane</keyword>
<evidence type="ECO:0000256" key="1">
    <source>
        <dbReference type="ARBA" id="ARBA00004651"/>
    </source>
</evidence>
<dbReference type="InterPro" id="IPR051676">
    <property type="entry name" value="UPF0053_domain"/>
</dbReference>
<evidence type="ECO:0000256" key="5">
    <source>
        <dbReference type="ARBA" id="ARBA00022737"/>
    </source>
</evidence>
<sequence length="437" mass="48555">MQAVLWPLLLQVILIALNAVFACAEIAVISVNDNKLAQLVAQGDKRALRLARLTSRPAQFLATIQIAITLSGFLGSAFAADHFSDRLVALLLRAGVPIPEKTLDTLSVILITLLLSYFTLVFGELVPKRLAMKKSESLAMGLSALISAISAIFAPVVTVLTASTNGVLRLLGVDPNADEEEVSEEEIKMMVDRGSEKGVFDSATKEFIQNVFEFDDLTVGEFATHRTELDLLWTSQTTEEWKQILFETRHTRYPVCAGSVDQVVGILDARDFFRLQDRPIQEILDTVVKPAFFVPETLKADVLFQQMKQRRTYYAVVLDEYGGLLGVVTIRDLLEQLVGEIQQEGELPEIQPLEEGTWRIQGSAPLDDVARTLGVDLPLEEYDTFGGYVFGLYGSVPQDGRNILLQTDRLQIQMTQIQHHRLEEALVTLLPEGKEDP</sequence>
<dbReference type="GO" id="GO:0005886">
    <property type="term" value="C:plasma membrane"/>
    <property type="evidence" value="ECO:0007669"/>
    <property type="project" value="UniProtKB-SubCell"/>
</dbReference>
<dbReference type="InterPro" id="IPR002550">
    <property type="entry name" value="CNNM"/>
</dbReference>
<comment type="subcellular location">
    <subcellularLocation>
        <location evidence="1">Cell membrane</location>
        <topology evidence="1">Multi-pass membrane protein</topology>
    </subcellularLocation>
</comment>
<feature type="transmembrane region" description="Helical" evidence="11">
    <location>
        <begin position="58"/>
        <end position="80"/>
    </location>
</feature>
<evidence type="ECO:0000256" key="9">
    <source>
        <dbReference type="PROSITE-ProRule" id="PRU00703"/>
    </source>
</evidence>
<dbReference type="Pfam" id="PF00571">
    <property type="entry name" value="CBS"/>
    <property type="match status" value="1"/>
</dbReference>
<dbReference type="Gene3D" id="3.30.465.10">
    <property type="match status" value="1"/>
</dbReference>
<protein>
    <submittedName>
        <fullName evidence="14">HlyC/CorC family transporter</fullName>
    </submittedName>
</protein>
<dbReference type="InterPro" id="IPR044751">
    <property type="entry name" value="Ion_transp-like_CBS"/>
</dbReference>
<evidence type="ECO:0000256" key="3">
    <source>
        <dbReference type="ARBA" id="ARBA00022475"/>
    </source>
</evidence>
<dbReference type="Pfam" id="PF03471">
    <property type="entry name" value="CorC_HlyC"/>
    <property type="match status" value="1"/>
</dbReference>
<accession>A0A3E2B5X3</accession>
<keyword evidence="7 9" id="KW-0129">CBS domain</keyword>
<feature type="domain" description="CNNM transmembrane" evidence="13">
    <location>
        <begin position="1"/>
        <end position="204"/>
    </location>
</feature>
<proteinExistence type="inferred from homology"/>
<dbReference type="SMART" id="SM01091">
    <property type="entry name" value="CorC_HlyC"/>
    <property type="match status" value="1"/>
</dbReference>
<feature type="transmembrane region" description="Helical" evidence="11">
    <location>
        <begin position="106"/>
        <end position="126"/>
    </location>
</feature>
<keyword evidence="8 10" id="KW-0472">Membrane</keyword>
<evidence type="ECO:0000313" key="14">
    <source>
        <dbReference type="EMBL" id="RFT07409.1"/>
    </source>
</evidence>
<feature type="transmembrane region" description="Helical" evidence="11">
    <location>
        <begin position="138"/>
        <end position="160"/>
    </location>
</feature>
<dbReference type="Pfam" id="PF01595">
    <property type="entry name" value="CNNM"/>
    <property type="match status" value="1"/>
</dbReference>
<dbReference type="SUPFAM" id="SSF54631">
    <property type="entry name" value="CBS-domain pair"/>
    <property type="match status" value="1"/>
</dbReference>
<dbReference type="EMBL" id="QQRQ01000002">
    <property type="protein sequence ID" value="RFT07409.1"/>
    <property type="molecule type" value="Genomic_DNA"/>
</dbReference>
<comment type="caution">
    <text evidence="14">The sequence shown here is derived from an EMBL/GenBank/DDBJ whole genome shotgun (WGS) entry which is preliminary data.</text>
</comment>
<evidence type="ECO:0000256" key="11">
    <source>
        <dbReference type="SAM" id="Phobius"/>
    </source>
</evidence>
<dbReference type="OrthoDB" id="9798188at2"/>
<dbReference type="PROSITE" id="PS51371">
    <property type="entry name" value="CBS"/>
    <property type="match status" value="1"/>
</dbReference>
<dbReference type="Proteomes" id="UP000260649">
    <property type="component" value="Unassembled WGS sequence"/>
</dbReference>
<evidence type="ECO:0000256" key="10">
    <source>
        <dbReference type="PROSITE-ProRule" id="PRU01193"/>
    </source>
</evidence>
<evidence type="ECO:0000256" key="6">
    <source>
        <dbReference type="ARBA" id="ARBA00022989"/>
    </source>
</evidence>
<dbReference type="InterPro" id="IPR016169">
    <property type="entry name" value="FAD-bd_PCMH_sub2"/>
</dbReference>
<dbReference type="PANTHER" id="PTHR43099:SF5">
    <property type="entry name" value="HLYC_CORC FAMILY TRANSPORTER"/>
    <property type="match status" value="1"/>
</dbReference>
<dbReference type="RefSeq" id="WP_021919456.1">
    <property type="nucleotide sequence ID" value="NZ_CAKXKJ010000010.1"/>
</dbReference>
<evidence type="ECO:0000256" key="4">
    <source>
        <dbReference type="ARBA" id="ARBA00022692"/>
    </source>
</evidence>
<evidence type="ECO:0000256" key="2">
    <source>
        <dbReference type="ARBA" id="ARBA00006337"/>
    </source>
</evidence>
<dbReference type="PANTHER" id="PTHR43099">
    <property type="entry name" value="UPF0053 PROTEIN YRKA"/>
    <property type="match status" value="1"/>
</dbReference>
<keyword evidence="4 10" id="KW-0812">Transmembrane</keyword>
<comment type="similarity">
    <text evidence="2">Belongs to the UPF0053 family.</text>
</comment>
<dbReference type="PROSITE" id="PS51846">
    <property type="entry name" value="CNNM"/>
    <property type="match status" value="1"/>
</dbReference>
<dbReference type="CDD" id="cd04590">
    <property type="entry name" value="CBS_pair_CorC_HlyC_assoc"/>
    <property type="match status" value="1"/>
</dbReference>
<keyword evidence="6 10" id="KW-1133">Transmembrane helix</keyword>
<dbReference type="GO" id="GO:0050660">
    <property type="term" value="F:flavin adenine dinucleotide binding"/>
    <property type="evidence" value="ECO:0007669"/>
    <property type="project" value="InterPro"/>
</dbReference>
<dbReference type="InterPro" id="IPR005170">
    <property type="entry name" value="Transptr-assoc_dom"/>
</dbReference>
<dbReference type="Gene3D" id="3.10.580.10">
    <property type="entry name" value="CBS-domain"/>
    <property type="match status" value="1"/>
</dbReference>
<keyword evidence="5" id="KW-0677">Repeat</keyword>
<evidence type="ECO:0000259" key="13">
    <source>
        <dbReference type="PROSITE" id="PS51846"/>
    </source>
</evidence>
<feature type="transmembrane region" description="Helical" evidence="11">
    <location>
        <begin position="6"/>
        <end position="29"/>
    </location>
</feature>
<organism evidence="14 15">
    <name type="scientific">Evtepia gabavorous</name>
    <dbReference type="NCBI Taxonomy" id="2211183"/>
    <lineage>
        <taxon>Bacteria</taxon>
        <taxon>Bacillati</taxon>
        <taxon>Bacillota</taxon>
        <taxon>Clostridia</taxon>
        <taxon>Eubacteriales</taxon>
        <taxon>Evtepia</taxon>
    </lineage>
</organism>
<dbReference type="AlphaFoldDB" id="A0A3E2B5X3"/>
<dbReference type="SUPFAM" id="SSF56176">
    <property type="entry name" value="FAD-binding/transporter-associated domain-like"/>
    <property type="match status" value="1"/>
</dbReference>
<dbReference type="GeneID" id="97994473"/>
<evidence type="ECO:0000256" key="7">
    <source>
        <dbReference type="ARBA" id="ARBA00023122"/>
    </source>
</evidence>
<keyword evidence="15" id="KW-1185">Reference proteome</keyword>
<feature type="domain" description="CBS" evidence="12">
    <location>
        <begin position="287"/>
        <end position="344"/>
    </location>
</feature>
<dbReference type="SMART" id="SM00116">
    <property type="entry name" value="CBS"/>
    <property type="match status" value="2"/>
</dbReference>
<evidence type="ECO:0000259" key="12">
    <source>
        <dbReference type="PROSITE" id="PS51371"/>
    </source>
</evidence>
<dbReference type="InterPro" id="IPR036318">
    <property type="entry name" value="FAD-bd_PCMH-like_sf"/>
</dbReference>
<name>A0A3E2B5X3_9FIRM</name>